<evidence type="ECO:0000313" key="4">
    <source>
        <dbReference type="Proteomes" id="UP001562425"/>
    </source>
</evidence>
<reference evidence="3 4" key="1">
    <citation type="submission" date="2024-05" db="EMBL/GenBank/DDBJ databases">
        <title>Culex pipiens pipiens assembly and annotation.</title>
        <authorList>
            <person name="Alout H."/>
            <person name="Durand T."/>
        </authorList>
    </citation>
    <scope>NUCLEOTIDE SEQUENCE [LARGE SCALE GENOMIC DNA]</scope>
    <source>
        <strain evidence="3">HA-2024</strain>
        <tissue evidence="3">Whole body</tissue>
    </source>
</reference>
<gene>
    <name evidence="3" type="ORF">pipiens_014450</name>
</gene>
<sequence length="121" mass="12965">MKLFIIVTLLVALVALALAGPHPDRRHGPMPEPQDEGPAPPDPSGPPDTVKAEGFSERYSSNPQIIDSGLFRIVNGYYYPQQPPIIVNCPPTVVIVNPPTAAPTTTTITTLGPIRFPSSKK</sequence>
<dbReference type="EMBL" id="JBEHCU010009317">
    <property type="protein sequence ID" value="KAL1380106.1"/>
    <property type="molecule type" value="Genomic_DNA"/>
</dbReference>
<name>A0ABD1CUK5_CULPP</name>
<comment type="caution">
    <text evidence="3">The sequence shown here is derived from an EMBL/GenBank/DDBJ whole genome shotgun (WGS) entry which is preliminary data.</text>
</comment>
<feature type="signal peptide" evidence="2">
    <location>
        <begin position="1"/>
        <end position="19"/>
    </location>
</feature>
<evidence type="ECO:0000256" key="1">
    <source>
        <dbReference type="SAM" id="MobiDB-lite"/>
    </source>
</evidence>
<evidence type="ECO:0000313" key="3">
    <source>
        <dbReference type="EMBL" id="KAL1380106.1"/>
    </source>
</evidence>
<protein>
    <submittedName>
        <fullName evidence="3">Uncharacterized protein</fullName>
    </submittedName>
</protein>
<dbReference type="AlphaFoldDB" id="A0ABD1CUK5"/>
<feature type="region of interest" description="Disordered" evidence="1">
    <location>
        <begin position="21"/>
        <end position="58"/>
    </location>
</feature>
<keyword evidence="4" id="KW-1185">Reference proteome</keyword>
<dbReference type="Proteomes" id="UP001562425">
    <property type="component" value="Unassembled WGS sequence"/>
</dbReference>
<organism evidence="3 4">
    <name type="scientific">Culex pipiens pipiens</name>
    <name type="common">Northern house mosquito</name>
    <dbReference type="NCBI Taxonomy" id="38569"/>
    <lineage>
        <taxon>Eukaryota</taxon>
        <taxon>Metazoa</taxon>
        <taxon>Ecdysozoa</taxon>
        <taxon>Arthropoda</taxon>
        <taxon>Hexapoda</taxon>
        <taxon>Insecta</taxon>
        <taxon>Pterygota</taxon>
        <taxon>Neoptera</taxon>
        <taxon>Endopterygota</taxon>
        <taxon>Diptera</taxon>
        <taxon>Nematocera</taxon>
        <taxon>Culicoidea</taxon>
        <taxon>Culicidae</taxon>
        <taxon>Culicinae</taxon>
        <taxon>Culicini</taxon>
        <taxon>Culex</taxon>
        <taxon>Culex</taxon>
    </lineage>
</organism>
<evidence type="ECO:0000256" key="2">
    <source>
        <dbReference type="SAM" id="SignalP"/>
    </source>
</evidence>
<keyword evidence="2" id="KW-0732">Signal</keyword>
<accession>A0ABD1CUK5</accession>
<proteinExistence type="predicted"/>
<feature type="chain" id="PRO_5044810873" evidence="2">
    <location>
        <begin position="20"/>
        <end position="121"/>
    </location>
</feature>